<name>A0A073ILZ9_9RHOB</name>
<feature type="transmembrane region" description="Helical" evidence="1">
    <location>
        <begin position="268"/>
        <end position="293"/>
    </location>
</feature>
<evidence type="ECO:0000313" key="3">
    <source>
        <dbReference type="Proteomes" id="UP000027734"/>
    </source>
</evidence>
<keyword evidence="1" id="KW-1133">Transmembrane helix</keyword>
<keyword evidence="3" id="KW-1185">Reference proteome</keyword>
<dbReference type="OrthoDB" id="8477735at2"/>
<dbReference type="EMBL" id="JAMC01000001">
    <property type="protein sequence ID" value="KEJ90779.1"/>
    <property type="molecule type" value="Genomic_DNA"/>
</dbReference>
<feature type="transmembrane region" description="Helical" evidence="1">
    <location>
        <begin position="161"/>
        <end position="183"/>
    </location>
</feature>
<protein>
    <recommendedName>
        <fullName evidence="4">Bile acid:sodium symporter</fullName>
    </recommendedName>
</protein>
<keyword evidence="1" id="KW-0812">Transmembrane</keyword>
<dbReference type="Proteomes" id="UP000027734">
    <property type="component" value="Unassembled WGS sequence"/>
</dbReference>
<dbReference type="AlphaFoldDB" id="A0A073ILZ9"/>
<gene>
    <name evidence="2" type="ORF">DSW25_02370</name>
</gene>
<feature type="transmembrane region" description="Helical" evidence="1">
    <location>
        <begin position="12"/>
        <end position="28"/>
    </location>
</feature>
<sequence>MMTRALESISQNARICLIIGLAAGVFWPELANALAYWMPVLVAVLLTVTALRIGHVAVSSAAADLRWGFGAVAVLQLAVPLIIFCILTLLGVAHTPAALAMVLVTSAPALSGSTNLALLLGLDAGKMMQIMVLGTATFPITVLPILYLSPQIGTFSDVLQSSALVLTVILCATLVGFGLRAALLPRPTQKQISALDGASVLVFCILAVALMAPLNAAIRADAMQVVLWAVLAFGISYGLQIITLMVLRRSALRSVAGPLAIGAGNRNIALFLVALPSETLAPLLVFIGCWQLPMYLTPILLPSLYRKALHDG</sequence>
<feature type="transmembrane region" description="Helical" evidence="1">
    <location>
        <begin position="130"/>
        <end position="149"/>
    </location>
</feature>
<evidence type="ECO:0000256" key="1">
    <source>
        <dbReference type="SAM" id="Phobius"/>
    </source>
</evidence>
<feature type="transmembrane region" description="Helical" evidence="1">
    <location>
        <begin position="67"/>
        <end position="92"/>
    </location>
</feature>
<dbReference type="InterPro" id="IPR038770">
    <property type="entry name" value="Na+/solute_symporter_sf"/>
</dbReference>
<feature type="transmembrane region" description="Helical" evidence="1">
    <location>
        <begin position="34"/>
        <end position="55"/>
    </location>
</feature>
<comment type="caution">
    <text evidence="2">The sequence shown here is derived from an EMBL/GenBank/DDBJ whole genome shotgun (WGS) entry which is preliminary data.</text>
</comment>
<feature type="transmembrane region" description="Helical" evidence="1">
    <location>
        <begin position="226"/>
        <end position="247"/>
    </location>
</feature>
<reference evidence="2 3" key="1">
    <citation type="submission" date="2014-01" db="EMBL/GenBank/DDBJ databases">
        <title>Sulfitobacter donghicola JCM 14565 Genome Sequencing.</title>
        <authorList>
            <person name="Lai Q."/>
            <person name="Hong Z."/>
        </authorList>
    </citation>
    <scope>NUCLEOTIDE SEQUENCE [LARGE SCALE GENOMIC DNA]</scope>
    <source>
        <strain evidence="2 3">JCM 14565</strain>
    </source>
</reference>
<organism evidence="2 3">
    <name type="scientific">Sulfitobacter donghicola DSW-25 = KCTC 12864 = JCM 14565</name>
    <dbReference type="NCBI Taxonomy" id="1300350"/>
    <lineage>
        <taxon>Bacteria</taxon>
        <taxon>Pseudomonadati</taxon>
        <taxon>Pseudomonadota</taxon>
        <taxon>Alphaproteobacteria</taxon>
        <taxon>Rhodobacterales</taxon>
        <taxon>Roseobacteraceae</taxon>
        <taxon>Sulfitobacter</taxon>
    </lineage>
</organism>
<dbReference type="STRING" id="1300350.Z948_1762"/>
<feature type="transmembrane region" description="Helical" evidence="1">
    <location>
        <begin position="98"/>
        <end position="118"/>
    </location>
</feature>
<dbReference type="Gene3D" id="1.20.1530.20">
    <property type="match status" value="1"/>
</dbReference>
<accession>A0A073ILZ9</accession>
<dbReference type="eggNOG" id="COG0385">
    <property type="taxonomic scope" value="Bacteria"/>
</dbReference>
<evidence type="ECO:0000313" key="2">
    <source>
        <dbReference type="EMBL" id="KEJ90779.1"/>
    </source>
</evidence>
<keyword evidence="1" id="KW-0472">Membrane</keyword>
<evidence type="ECO:0008006" key="4">
    <source>
        <dbReference type="Google" id="ProtNLM"/>
    </source>
</evidence>
<feature type="transmembrane region" description="Helical" evidence="1">
    <location>
        <begin position="195"/>
        <end position="214"/>
    </location>
</feature>
<proteinExistence type="predicted"/>